<dbReference type="CDD" id="cd06225">
    <property type="entry name" value="HAMP"/>
    <property type="match status" value="1"/>
</dbReference>
<dbReference type="InterPro" id="IPR004358">
    <property type="entry name" value="Sig_transdc_His_kin-like_C"/>
</dbReference>
<dbReference type="FunFam" id="3.30.565.10:FF:000006">
    <property type="entry name" value="Sensor histidine kinase WalK"/>
    <property type="match status" value="1"/>
</dbReference>
<evidence type="ECO:0000256" key="6">
    <source>
        <dbReference type="ARBA" id="ARBA00022679"/>
    </source>
</evidence>
<feature type="transmembrane region" description="Helical" evidence="17">
    <location>
        <begin position="9"/>
        <end position="32"/>
    </location>
</feature>
<organism evidence="20">
    <name type="scientific">Staphylococcus hominis</name>
    <dbReference type="NCBI Taxonomy" id="1290"/>
    <lineage>
        <taxon>Bacteria</taxon>
        <taxon>Bacillati</taxon>
        <taxon>Bacillota</taxon>
        <taxon>Bacilli</taxon>
        <taxon>Bacillales</taxon>
        <taxon>Staphylococcaceae</taxon>
        <taxon>Staphylococcus</taxon>
    </lineage>
</organism>
<reference evidence="21 22" key="2">
    <citation type="submission" date="2022-06" db="EMBL/GenBank/DDBJ databases">
        <title>Staphylococcus hominis ShoR14 genome sequence.</title>
        <authorList>
            <person name="Yeo C.C."/>
            <person name="Chew C.H."/>
            <person name="Che Hamzah A.M."/>
            <person name="Al-Trad E.I."/>
        </authorList>
    </citation>
    <scope>NUCLEOTIDE SEQUENCE [LARGE SCALE GENOMIC DNA]</scope>
    <source>
        <strain evidence="21 22">ShoR14</strain>
    </source>
</reference>
<dbReference type="GO" id="GO:0000155">
    <property type="term" value="F:phosphorelay sensor kinase activity"/>
    <property type="evidence" value="ECO:0007669"/>
    <property type="project" value="InterPro"/>
</dbReference>
<dbReference type="InterPro" id="IPR036890">
    <property type="entry name" value="HATPase_C_sf"/>
</dbReference>
<dbReference type="PANTHER" id="PTHR45528">
    <property type="entry name" value="SENSOR HISTIDINE KINASE CPXA"/>
    <property type="match status" value="1"/>
</dbReference>
<dbReference type="PANTHER" id="PTHR45528:SF11">
    <property type="entry name" value="HISTIDINE KINASE"/>
    <property type="match status" value="1"/>
</dbReference>
<dbReference type="InterPro" id="IPR003594">
    <property type="entry name" value="HATPase_dom"/>
</dbReference>
<dbReference type="GO" id="GO:0005524">
    <property type="term" value="F:ATP binding"/>
    <property type="evidence" value="ECO:0007669"/>
    <property type="project" value="UniProtKB-KW"/>
</dbReference>
<dbReference type="Pfam" id="PF00672">
    <property type="entry name" value="HAMP"/>
    <property type="match status" value="1"/>
</dbReference>
<dbReference type="AlphaFoldDB" id="A0A3S7GW49"/>
<dbReference type="CDD" id="cd00075">
    <property type="entry name" value="HATPase"/>
    <property type="match status" value="1"/>
</dbReference>
<dbReference type="SUPFAM" id="SSF55874">
    <property type="entry name" value="ATPase domain of HSP90 chaperone/DNA topoisomerase II/histidine kinase"/>
    <property type="match status" value="1"/>
</dbReference>
<keyword evidence="13" id="KW-0843">Virulence</keyword>
<comment type="catalytic activity">
    <reaction evidence="1">
        <text>ATP + protein L-histidine = ADP + protein N-phospho-L-histidine.</text>
        <dbReference type="EC" id="2.7.13.3"/>
    </reaction>
</comment>
<keyword evidence="14 17" id="KW-0472">Membrane</keyword>
<evidence type="ECO:0000313" key="20">
    <source>
        <dbReference type="EMBL" id="AVI06655.1"/>
    </source>
</evidence>
<dbReference type="SMART" id="SM00304">
    <property type="entry name" value="HAMP"/>
    <property type="match status" value="1"/>
</dbReference>
<dbReference type="Proteomes" id="UP000665944">
    <property type="component" value="Unassembled WGS sequence"/>
</dbReference>
<reference evidence="20" key="1">
    <citation type="submission" date="2016-02" db="EMBL/GenBank/DDBJ databases">
        <title>Genomic sequence of a clinical Staphylococcus hominis isolate.</title>
        <authorList>
            <person name="McClure J.M."/>
            <person name="Zhang K."/>
        </authorList>
    </citation>
    <scope>NUCLEOTIDE SEQUENCE</scope>
    <source>
        <strain evidence="20">C34847</strain>
    </source>
</reference>
<evidence type="ECO:0000256" key="16">
    <source>
        <dbReference type="ARBA" id="ARBA00040841"/>
    </source>
</evidence>
<evidence type="ECO:0000259" key="19">
    <source>
        <dbReference type="PROSITE" id="PS50885"/>
    </source>
</evidence>
<comment type="function">
    <text evidence="15">Member of the two-component regulatory system HssS/HssR involved in intracellular heme homeostasis and tempering of staphylococcal virulence. HssS functions as a heme sensor histidine kinase which is autophosphorylated at a histidine residue and transfers its phosphate group to an aspartate residue of HssR. HssR/HssS activates the expression of hrtAB, an efflux pump, in response to extracellular heme, hemin, hemoglobin or blood.</text>
</comment>
<feature type="transmembrane region" description="Helical" evidence="17">
    <location>
        <begin position="164"/>
        <end position="189"/>
    </location>
</feature>
<dbReference type="RefSeq" id="WP_017174930.1">
    <property type="nucleotide sequence ID" value="NZ_CP014107.1"/>
</dbReference>
<evidence type="ECO:0000256" key="1">
    <source>
        <dbReference type="ARBA" id="ARBA00000085"/>
    </source>
</evidence>
<dbReference type="SUPFAM" id="SSF158472">
    <property type="entry name" value="HAMP domain-like"/>
    <property type="match status" value="1"/>
</dbReference>
<keyword evidence="10" id="KW-0067">ATP-binding</keyword>
<keyword evidence="12" id="KW-0902">Two-component regulatory system</keyword>
<dbReference type="Gene3D" id="1.10.287.130">
    <property type="match status" value="1"/>
</dbReference>
<keyword evidence="8" id="KW-0547">Nucleotide-binding</keyword>
<dbReference type="CDD" id="cd00082">
    <property type="entry name" value="HisKA"/>
    <property type="match status" value="1"/>
</dbReference>
<name>A0A3S7GW49_STAHO</name>
<keyword evidence="22" id="KW-1185">Reference proteome</keyword>
<keyword evidence="6" id="KW-0808">Transferase</keyword>
<accession>A0A3S7GW49</accession>
<evidence type="ECO:0000256" key="12">
    <source>
        <dbReference type="ARBA" id="ARBA00023012"/>
    </source>
</evidence>
<evidence type="ECO:0000256" key="2">
    <source>
        <dbReference type="ARBA" id="ARBA00004651"/>
    </source>
</evidence>
<evidence type="ECO:0000256" key="10">
    <source>
        <dbReference type="ARBA" id="ARBA00022840"/>
    </source>
</evidence>
<evidence type="ECO:0000256" key="11">
    <source>
        <dbReference type="ARBA" id="ARBA00022989"/>
    </source>
</evidence>
<keyword evidence="5" id="KW-0597">Phosphoprotein</keyword>
<dbReference type="SMART" id="SM00387">
    <property type="entry name" value="HATPase_c"/>
    <property type="match status" value="1"/>
</dbReference>
<evidence type="ECO:0000259" key="18">
    <source>
        <dbReference type="PROSITE" id="PS50109"/>
    </source>
</evidence>
<dbReference type="Gene3D" id="3.30.565.10">
    <property type="entry name" value="Histidine kinase-like ATPase, C-terminal domain"/>
    <property type="match status" value="1"/>
</dbReference>
<dbReference type="GO" id="GO:0005886">
    <property type="term" value="C:plasma membrane"/>
    <property type="evidence" value="ECO:0007669"/>
    <property type="project" value="UniProtKB-SubCell"/>
</dbReference>
<dbReference type="Gene3D" id="6.10.340.10">
    <property type="match status" value="1"/>
</dbReference>
<sequence length="457" mass="53129">MFKTLYSRIAIYTITVIIFSALVSFFIANIHYHFNLKENNDTKIMRTLKEARTYEHQLPSKYVKSYFQHLGQMNYQIVTVDKQGQKTFYGEPFRKDTLSSSSINQVMRGHDYHGIKNKPFELFVTGFFDNETDNTVGIRFYEDHEPIAVFMRPDIGKTFGEFRIFLLVLLIFLLLISISLVIASTYSIIKPIKKLKMATEQLMNRNFETPISHTRHDEIGTLQFRFDTMRQSLKQLDDMRQHFVQNVSHEIKTPLTHIERLLTELQFAHSEDERHSLINDIHLEITRLSNLIKELLLLSELDNANHLSVDDNLELSSLITDIIRHEQYTIDDKSLMLLSDMHKIYFQGNRRLLHQAFSNLIQNAIKYSDINGIIDITLNQENNHIIFAVTNEGQTISKQAIPHLFDRFYKLNASDNSNGLGLAITKSIIDLHHGKICVSSDSENGTTFKILFPHILF</sequence>
<evidence type="ECO:0000256" key="9">
    <source>
        <dbReference type="ARBA" id="ARBA00022777"/>
    </source>
</evidence>
<protein>
    <recommendedName>
        <fullName evidence="16">Heme sensor protein HssS</fullName>
        <ecNumber evidence="3">2.7.13.3</ecNumber>
    </recommendedName>
</protein>
<dbReference type="PROSITE" id="PS50109">
    <property type="entry name" value="HIS_KIN"/>
    <property type="match status" value="1"/>
</dbReference>
<dbReference type="EMBL" id="CP014567">
    <property type="protein sequence ID" value="AVI06655.1"/>
    <property type="molecule type" value="Genomic_DNA"/>
</dbReference>
<dbReference type="InterPro" id="IPR003660">
    <property type="entry name" value="HAMP_dom"/>
</dbReference>
<keyword evidence="7 17" id="KW-0812">Transmembrane</keyword>
<dbReference type="SMART" id="SM00388">
    <property type="entry name" value="HisKA"/>
    <property type="match status" value="1"/>
</dbReference>
<gene>
    <name evidence="20" type="ORF">AZE34_07725</name>
    <name evidence="21" type="ORF">J7T32_002310</name>
</gene>
<evidence type="ECO:0000256" key="14">
    <source>
        <dbReference type="ARBA" id="ARBA00023136"/>
    </source>
</evidence>
<evidence type="ECO:0000313" key="21">
    <source>
        <dbReference type="EMBL" id="MCM5671601.1"/>
    </source>
</evidence>
<feature type="domain" description="Histidine kinase" evidence="18">
    <location>
        <begin position="246"/>
        <end position="456"/>
    </location>
</feature>
<evidence type="ECO:0000256" key="3">
    <source>
        <dbReference type="ARBA" id="ARBA00012438"/>
    </source>
</evidence>
<dbReference type="EC" id="2.7.13.3" evidence="3"/>
<proteinExistence type="predicted"/>
<keyword evidence="11 17" id="KW-1133">Transmembrane helix</keyword>
<dbReference type="InterPro" id="IPR050398">
    <property type="entry name" value="HssS/ArlS-like"/>
</dbReference>
<evidence type="ECO:0000313" key="22">
    <source>
        <dbReference type="Proteomes" id="UP000665944"/>
    </source>
</evidence>
<evidence type="ECO:0000256" key="4">
    <source>
        <dbReference type="ARBA" id="ARBA00022475"/>
    </source>
</evidence>
<dbReference type="EMBL" id="JAGHKT020000002">
    <property type="protein sequence ID" value="MCM5671601.1"/>
    <property type="molecule type" value="Genomic_DNA"/>
</dbReference>
<dbReference type="InterPro" id="IPR036097">
    <property type="entry name" value="HisK_dim/P_sf"/>
</dbReference>
<keyword evidence="9 20" id="KW-0418">Kinase</keyword>
<comment type="subcellular location">
    <subcellularLocation>
        <location evidence="2">Cell membrane</location>
        <topology evidence="2">Multi-pass membrane protein</topology>
    </subcellularLocation>
</comment>
<dbReference type="Pfam" id="PF00512">
    <property type="entry name" value="HisKA"/>
    <property type="match status" value="1"/>
</dbReference>
<dbReference type="Pfam" id="PF02518">
    <property type="entry name" value="HATPase_c"/>
    <property type="match status" value="1"/>
</dbReference>
<evidence type="ECO:0000256" key="5">
    <source>
        <dbReference type="ARBA" id="ARBA00022553"/>
    </source>
</evidence>
<keyword evidence="4" id="KW-1003">Cell membrane</keyword>
<evidence type="ECO:0000256" key="7">
    <source>
        <dbReference type="ARBA" id="ARBA00022692"/>
    </source>
</evidence>
<feature type="domain" description="HAMP" evidence="19">
    <location>
        <begin position="186"/>
        <end position="238"/>
    </location>
</feature>
<dbReference type="InterPro" id="IPR005467">
    <property type="entry name" value="His_kinase_dom"/>
</dbReference>
<evidence type="ECO:0000256" key="8">
    <source>
        <dbReference type="ARBA" id="ARBA00022741"/>
    </source>
</evidence>
<evidence type="ECO:0000256" key="13">
    <source>
        <dbReference type="ARBA" id="ARBA00023026"/>
    </source>
</evidence>
<dbReference type="PROSITE" id="PS50885">
    <property type="entry name" value="HAMP"/>
    <property type="match status" value="1"/>
</dbReference>
<dbReference type="InterPro" id="IPR003661">
    <property type="entry name" value="HisK_dim/P_dom"/>
</dbReference>
<evidence type="ECO:0000256" key="17">
    <source>
        <dbReference type="SAM" id="Phobius"/>
    </source>
</evidence>
<dbReference type="SUPFAM" id="SSF47384">
    <property type="entry name" value="Homodimeric domain of signal transducing histidine kinase"/>
    <property type="match status" value="1"/>
</dbReference>
<dbReference type="PRINTS" id="PR00344">
    <property type="entry name" value="BCTRLSENSOR"/>
</dbReference>
<evidence type="ECO:0000256" key="15">
    <source>
        <dbReference type="ARBA" id="ARBA00037219"/>
    </source>
</evidence>